<dbReference type="PANTHER" id="PTHR36766:SF41">
    <property type="entry name" value="AAA+ ATPASE DOMAIN-CONTAINING PROTEIN"/>
    <property type="match status" value="1"/>
</dbReference>
<proteinExistence type="inferred from homology"/>
<evidence type="ECO:0000313" key="12">
    <source>
        <dbReference type="EMBL" id="KAF2305051.1"/>
    </source>
</evidence>
<dbReference type="InterPro" id="IPR006671">
    <property type="entry name" value="Cyclin_N"/>
</dbReference>
<name>A0A6A6LUF7_HEVBR</name>
<evidence type="ECO:0000256" key="4">
    <source>
        <dbReference type="ARBA" id="ARBA00022821"/>
    </source>
</evidence>
<evidence type="ECO:0000259" key="11">
    <source>
        <dbReference type="SMART" id="SM01332"/>
    </source>
</evidence>
<dbReference type="GO" id="GO:0006952">
    <property type="term" value="P:defense response"/>
    <property type="evidence" value="ECO:0007669"/>
    <property type="project" value="UniProtKB-KW"/>
</dbReference>
<dbReference type="InterPro" id="IPR027417">
    <property type="entry name" value="P-loop_NTPase"/>
</dbReference>
<dbReference type="InterPro" id="IPR036915">
    <property type="entry name" value="Cyclin-like_sf"/>
</dbReference>
<dbReference type="SMART" id="SM01332">
    <property type="entry name" value="Cyclin_C"/>
    <property type="match status" value="1"/>
</dbReference>
<feature type="compositionally biased region" description="Polar residues" evidence="9">
    <location>
        <begin position="373"/>
        <end position="387"/>
    </location>
</feature>
<evidence type="ECO:0000256" key="6">
    <source>
        <dbReference type="ARBA" id="ARBA00023306"/>
    </source>
</evidence>
<evidence type="ECO:0000256" key="7">
    <source>
        <dbReference type="ARBA" id="ARBA00032263"/>
    </source>
</evidence>
<dbReference type="PANTHER" id="PTHR36766">
    <property type="entry name" value="PLANT BROAD-SPECTRUM MILDEW RESISTANCE PROTEIN RPW8"/>
    <property type="match status" value="1"/>
</dbReference>
<dbReference type="Gene3D" id="3.40.50.300">
    <property type="entry name" value="P-loop containing nucleotide triphosphate hydrolases"/>
    <property type="match status" value="1"/>
</dbReference>
<keyword evidence="5 8" id="KW-0195">Cyclin</keyword>
<dbReference type="GO" id="GO:0051301">
    <property type="term" value="P:cell division"/>
    <property type="evidence" value="ECO:0007669"/>
    <property type="project" value="UniProtKB-KW"/>
</dbReference>
<dbReference type="Pfam" id="PF00134">
    <property type="entry name" value="Cyclin_N"/>
    <property type="match status" value="1"/>
</dbReference>
<dbReference type="CDD" id="cd20544">
    <property type="entry name" value="CYCLIN_AtCycD-like_rpt2"/>
    <property type="match status" value="1"/>
</dbReference>
<dbReference type="SUPFAM" id="SSF52540">
    <property type="entry name" value="P-loop containing nucleoside triphosphate hydrolases"/>
    <property type="match status" value="1"/>
</dbReference>
<sequence length="681" mass="77629">MDFDLENPLTSLKEHQFDTIPDLFASESDHMPSRNFLKCLKTCDFYSSFRQEAISLILQTRYSCNFKPFLAYLAINYVDRFISRQEIPQGKPWVLRLLVISCLSLAAKMKNTHFSLSNLQREESFIFDMQTINRMELLILDALNWRMRSITPFSFVHFFISAFELKDPALTQALKDRATEIIFQAHNGIKLLEFKPSIIAASALLVSSHELFPLQFPSFRCSISSCECVNTDQLLKCFNALQEMVETEWLTFDNLKPLTLSVVVSLENVIGVIPWHPVPQCPINRLLVPLDLEDLPVTSKSLKSLTAAMSQEIEEYLLKKLGEGLESPKVPLAKEFKDLKGLLKEKLVSCSSSDVPNLSKIKAEIENIKPSDDNNPNGNLDPTQNNGQLQASLSDAREFHRLSSRSEAPPKVYGFDDEITHLEKLLVRRGSIDYFKTVGIVGMRGAGKTTLCQLILTKPEVKNHFVPRIWVHMSTKDNEEDNDPKRAIVKRMSIVKRMLNSLGVEEEMVKTILDEHGLAGLLCALHVELMRKRYLIVLDDAQDTGDWYWYSNLNASLPRHVKWDQHLAYGLPKGYGGTVIVTSRNEEVMKMMVGDENIYRLLPLSNKDLCWDIFRDEVEQERKPFQPRNEEELKREVIQKCAGVPLAAKMGKIMREGIRDGSVTLQTIQTQISTDNLSIGQ</sequence>
<dbReference type="SMART" id="SM00385">
    <property type="entry name" value="CYCLIN"/>
    <property type="match status" value="1"/>
</dbReference>
<keyword evidence="6" id="KW-0131">Cell cycle</keyword>
<comment type="subunit">
    <text evidence="2">Interacts with the CDC2 protein kinase to form a serine/threonine kinase holoenzyme complex also known as maturation promoting factor (MPF). The cyclin subunit imparts substrate specificity to the complex.</text>
</comment>
<dbReference type="AlphaFoldDB" id="A0A6A6LUF7"/>
<evidence type="ECO:0000256" key="9">
    <source>
        <dbReference type="SAM" id="MobiDB-lite"/>
    </source>
</evidence>
<feature type="region of interest" description="Disordered" evidence="9">
    <location>
        <begin position="368"/>
        <end position="387"/>
    </location>
</feature>
<evidence type="ECO:0000256" key="2">
    <source>
        <dbReference type="ARBA" id="ARBA00011177"/>
    </source>
</evidence>
<dbReference type="InterPro" id="IPR004367">
    <property type="entry name" value="Cyclin_C-dom"/>
</dbReference>
<evidence type="ECO:0000256" key="8">
    <source>
        <dbReference type="RuleBase" id="RU000383"/>
    </source>
</evidence>
<comment type="similarity">
    <text evidence="1">Belongs to the cyclin family. Cyclin D subfamily.</text>
</comment>
<evidence type="ECO:0000256" key="1">
    <source>
        <dbReference type="ARBA" id="ARBA00009065"/>
    </source>
</evidence>
<dbReference type="Pfam" id="PF02984">
    <property type="entry name" value="Cyclin_C"/>
    <property type="match status" value="1"/>
</dbReference>
<dbReference type="FunFam" id="1.10.472.10:FF:000040">
    <property type="entry name" value="D6-type cyclin"/>
    <property type="match status" value="1"/>
</dbReference>
<dbReference type="Proteomes" id="UP000467840">
    <property type="component" value="Chromosome 9"/>
</dbReference>
<dbReference type="Pfam" id="PF00931">
    <property type="entry name" value="NB-ARC"/>
    <property type="match status" value="1"/>
</dbReference>
<evidence type="ECO:0000256" key="3">
    <source>
        <dbReference type="ARBA" id="ARBA00022618"/>
    </source>
</evidence>
<feature type="domain" description="Cyclin-like" evidence="10">
    <location>
        <begin position="55"/>
        <end position="141"/>
    </location>
</feature>
<accession>A0A6A6LUF7</accession>
<dbReference type="InterPro" id="IPR013763">
    <property type="entry name" value="Cyclin-like_dom"/>
</dbReference>
<reference evidence="12 13" key="1">
    <citation type="journal article" date="2020" name="Mol. Plant">
        <title>The Chromosome-Based Rubber Tree Genome Provides New Insights into Spurge Genome Evolution and Rubber Biosynthesis.</title>
        <authorList>
            <person name="Liu J."/>
            <person name="Shi C."/>
            <person name="Shi C.C."/>
            <person name="Li W."/>
            <person name="Zhang Q.J."/>
            <person name="Zhang Y."/>
            <person name="Li K."/>
            <person name="Lu H.F."/>
            <person name="Shi C."/>
            <person name="Zhu S.T."/>
            <person name="Xiao Z.Y."/>
            <person name="Nan H."/>
            <person name="Yue Y."/>
            <person name="Zhu X.G."/>
            <person name="Wu Y."/>
            <person name="Hong X.N."/>
            <person name="Fan G.Y."/>
            <person name="Tong Y."/>
            <person name="Zhang D."/>
            <person name="Mao C.L."/>
            <person name="Liu Y.L."/>
            <person name="Hao S.J."/>
            <person name="Liu W.Q."/>
            <person name="Lv M.Q."/>
            <person name="Zhang H.B."/>
            <person name="Liu Y."/>
            <person name="Hu-Tang G.R."/>
            <person name="Wang J.P."/>
            <person name="Wang J.H."/>
            <person name="Sun Y.H."/>
            <person name="Ni S.B."/>
            <person name="Chen W.B."/>
            <person name="Zhang X.C."/>
            <person name="Jiao Y.N."/>
            <person name="Eichler E.E."/>
            <person name="Li G.H."/>
            <person name="Liu X."/>
            <person name="Gao L.Z."/>
        </authorList>
    </citation>
    <scope>NUCLEOTIDE SEQUENCE [LARGE SCALE GENOMIC DNA]</scope>
    <source>
        <strain evidence="13">cv. GT1</strain>
        <tissue evidence="12">Leaf</tissue>
    </source>
</reference>
<evidence type="ECO:0000259" key="10">
    <source>
        <dbReference type="SMART" id="SM00385"/>
    </source>
</evidence>
<protein>
    <recommendedName>
        <fullName evidence="7">B-like cyclin</fullName>
    </recommendedName>
</protein>
<keyword evidence="3" id="KW-0132">Cell division</keyword>
<dbReference type="Gene3D" id="1.10.472.10">
    <property type="entry name" value="Cyclin-like"/>
    <property type="match status" value="2"/>
</dbReference>
<dbReference type="PRINTS" id="PR00364">
    <property type="entry name" value="DISEASERSIST"/>
</dbReference>
<dbReference type="EMBL" id="JAAGAX010000008">
    <property type="protein sequence ID" value="KAF2305051.1"/>
    <property type="molecule type" value="Genomic_DNA"/>
</dbReference>
<dbReference type="FunFam" id="1.10.472.10:FF:000060">
    <property type="entry name" value="D6-type cyclin"/>
    <property type="match status" value="1"/>
</dbReference>
<evidence type="ECO:0000313" key="13">
    <source>
        <dbReference type="Proteomes" id="UP000467840"/>
    </source>
</evidence>
<dbReference type="InterPro" id="IPR002182">
    <property type="entry name" value="NB-ARC"/>
</dbReference>
<dbReference type="SUPFAM" id="SSF47954">
    <property type="entry name" value="Cyclin-like"/>
    <property type="match status" value="2"/>
</dbReference>
<keyword evidence="13" id="KW-1185">Reference proteome</keyword>
<gene>
    <name evidence="12" type="ORF">GH714_001373</name>
</gene>
<dbReference type="GO" id="GO:0043531">
    <property type="term" value="F:ADP binding"/>
    <property type="evidence" value="ECO:0007669"/>
    <property type="project" value="InterPro"/>
</dbReference>
<organism evidence="12 13">
    <name type="scientific">Hevea brasiliensis</name>
    <name type="common">Para rubber tree</name>
    <name type="synonym">Siphonia brasiliensis</name>
    <dbReference type="NCBI Taxonomy" id="3981"/>
    <lineage>
        <taxon>Eukaryota</taxon>
        <taxon>Viridiplantae</taxon>
        <taxon>Streptophyta</taxon>
        <taxon>Embryophyta</taxon>
        <taxon>Tracheophyta</taxon>
        <taxon>Spermatophyta</taxon>
        <taxon>Magnoliopsida</taxon>
        <taxon>eudicotyledons</taxon>
        <taxon>Gunneridae</taxon>
        <taxon>Pentapetalae</taxon>
        <taxon>rosids</taxon>
        <taxon>fabids</taxon>
        <taxon>Malpighiales</taxon>
        <taxon>Euphorbiaceae</taxon>
        <taxon>Crotonoideae</taxon>
        <taxon>Micrandreae</taxon>
        <taxon>Hevea</taxon>
    </lineage>
</organism>
<dbReference type="CDD" id="cd20543">
    <property type="entry name" value="CYCLIN_AtCycD-like_rpt1"/>
    <property type="match status" value="1"/>
</dbReference>
<evidence type="ECO:0000256" key="5">
    <source>
        <dbReference type="ARBA" id="ARBA00023127"/>
    </source>
</evidence>
<keyword evidence="4" id="KW-0611">Plant defense</keyword>
<feature type="domain" description="Cyclin C-terminal" evidence="11">
    <location>
        <begin position="150"/>
        <end position="266"/>
    </location>
</feature>
<comment type="caution">
    <text evidence="12">The sequence shown here is derived from an EMBL/GenBank/DDBJ whole genome shotgun (WGS) entry which is preliminary data.</text>
</comment>